<reference evidence="8" key="1">
    <citation type="submission" date="2023-09" db="EMBL/GenBank/DDBJ databases">
        <title>First report of Pseudomonas coleopterorum DJ13 causing leaf spot on Rhododendron pulchrum Sweet in China.</title>
        <authorList>
            <person name="Zhang Y."/>
        </authorList>
    </citation>
    <scope>NUCLEOTIDE SEQUENCE</scope>
    <source>
        <strain evidence="8">DJ13</strain>
    </source>
</reference>
<gene>
    <name evidence="8" type="ORF">RI108_03660</name>
</gene>
<evidence type="ECO:0000256" key="5">
    <source>
        <dbReference type="PIRSR" id="PIRSR000097-2"/>
    </source>
</evidence>
<name>A0AAJ6M0D8_9PSED</name>
<accession>A0AAJ6M0D8</accession>
<dbReference type="PROSITE" id="PS00798">
    <property type="entry name" value="ALDOKETO_REDUCTASE_1"/>
    <property type="match status" value="1"/>
</dbReference>
<keyword evidence="3" id="KW-0560">Oxidoreductase</keyword>
<dbReference type="SUPFAM" id="SSF51430">
    <property type="entry name" value="NAD(P)-linked oxidoreductase"/>
    <property type="match status" value="1"/>
</dbReference>
<protein>
    <submittedName>
        <fullName evidence="8">Aldo/keto reductase</fullName>
    </submittedName>
</protein>
<evidence type="ECO:0000256" key="4">
    <source>
        <dbReference type="PIRSR" id="PIRSR000097-1"/>
    </source>
</evidence>
<comment type="similarity">
    <text evidence="1">Belongs to the aldo/keto reductase family.</text>
</comment>
<feature type="binding site" evidence="5">
    <location>
        <position position="106"/>
    </location>
    <ligand>
        <name>substrate</name>
    </ligand>
</feature>
<evidence type="ECO:0000256" key="1">
    <source>
        <dbReference type="ARBA" id="ARBA00007905"/>
    </source>
</evidence>
<dbReference type="PANTHER" id="PTHR43827:SF3">
    <property type="entry name" value="NADP-DEPENDENT OXIDOREDUCTASE DOMAIN-CONTAINING PROTEIN"/>
    <property type="match status" value="1"/>
</dbReference>
<proteinExistence type="inferred from homology"/>
<dbReference type="GO" id="GO:1990002">
    <property type="term" value="F:methylglyoxal reductase (NADPH) (acetol producing) activity"/>
    <property type="evidence" value="ECO:0007669"/>
    <property type="project" value="TreeGrafter"/>
</dbReference>
<evidence type="ECO:0000259" key="7">
    <source>
        <dbReference type="Pfam" id="PF00248"/>
    </source>
</evidence>
<dbReference type="GO" id="GO:0051596">
    <property type="term" value="P:methylglyoxal catabolic process"/>
    <property type="evidence" value="ECO:0007669"/>
    <property type="project" value="TreeGrafter"/>
</dbReference>
<dbReference type="PRINTS" id="PR00069">
    <property type="entry name" value="ALDKETRDTASE"/>
</dbReference>
<dbReference type="RefSeq" id="WP_090360440.1">
    <property type="nucleotide sequence ID" value="NZ_CP134081.1"/>
</dbReference>
<dbReference type="Proteomes" id="UP001258207">
    <property type="component" value="Chromosome"/>
</dbReference>
<keyword evidence="2" id="KW-0521">NADP</keyword>
<evidence type="ECO:0000256" key="2">
    <source>
        <dbReference type="ARBA" id="ARBA00022857"/>
    </source>
</evidence>
<feature type="domain" description="NADP-dependent oxidoreductase" evidence="7">
    <location>
        <begin position="14"/>
        <end position="257"/>
    </location>
</feature>
<feature type="site" description="Lowers pKa of active site Tyr" evidence="6">
    <location>
        <position position="73"/>
    </location>
</feature>
<dbReference type="InterPro" id="IPR018170">
    <property type="entry name" value="Aldo/ket_reductase_CS"/>
</dbReference>
<dbReference type="InterPro" id="IPR020471">
    <property type="entry name" value="AKR"/>
</dbReference>
<organism evidence="8 9">
    <name type="scientific">Pseudomonas coleopterorum</name>
    <dbReference type="NCBI Taxonomy" id="1605838"/>
    <lineage>
        <taxon>Bacteria</taxon>
        <taxon>Pseudomonadati</taxon>
        <taxon>Pseudomonadota</taxon>
        <taxon>Gammaproteobacteria</taxon>
        <taxon>Pseudomonadales</taxon>
        <taxon>Pseudomonadaceae</taxon>
        <taxon>Pseudomonas</taxon>
    </lineage>
</organism>
<evidence type="ECO:0000313" key="9">
    <source>
        <dbReference type="Proteomes" id="UP001258207"/>
    </source>
</evidence>
<dbReference type="PIRSF" id="PIRSF000097">
    <property type="entry name" value="AKR"/>
    <property type="match status" value="1"/>
</dbReference>
<evidence type="ECO:0000256" key="3">
    <source>
        <dbReference type="ARBA" id="ARBA00023002"/>
    </source>
</evidence>
<evidence type="ECO:0000313" key="8">
    <source>
        <dbReference type="EMBL" id="WNC10538.1"/>
    </source>
</evidence>
<dbReference type="InterPro" id="IPR036812">
    <property type="entry name" value="NAD(P)_OxRdtase_dom_sf"/>
</dbReference>
<dbReference type="InterPro" id="IPR023210">
    <property type="entry name" value="NADP_OxRdtase_dom"/>
</dbReference>
<dbReference type="AlphaFoldDB" id="A0AAJ6M0D8"/>
<dbReference type="Pfam" id="PF00248">
    <property type="entry name" value="Aldo_ket_red"/>
    <property type="match status" value="1"/>
</dbReference>
<dbReference type="PANTHER" id="PTHR43827">
    <property type="entry name" value="2,5-DIKETO-D-GLUCONIC ACID REDUCTASE"/>
    <property type="match status" value="1"/>
</dbReference>
<evidence type="ECO:0000256" key="6">
    <source>
        <dbReference type="PIRSR" id="PIRSR000097-3"/>
    </source>
</evidence>
<feature type="active site" description="Proton donor" evidence="4">
    <location>
        <position position="48"/>
    </location>
</feature>
<dbReference type="Gene3D" id="3.20.20.100">
    <property type="entry name" value="NADP-dependent oxidoreductase domain"/>
    <property type="match status" value="1"/>
</dbReference>
<sequence length="274" mass="30340">MQLITNAQQLKMPKLGLGTWPMLDEECTSAVIQALELGYRHIDTAAGYNNEAAVGRGLTESGVPRGDIHVTSKVWWDKLAPDAMRESFQNSLNALQSDYIDLFLIHWPGQEGWDVKAAIDTLVSFKQDGRALNIGVANFPLPLLRHVVEELNAPLAAIQVEYHVTLGQSALLDYARQHDMALTAYSPLVRNKVSQIPELQAIAKKHGVLPTQVALKWLLDQDNVAAIPKAASKANQQSNLDALKVQLDDEDRRIIAALPKDQRLVSPDFAPEWD</sequence>
<dbReference type="EMBL" id="CP134081">
    <property type="protein sequence ID" value="WNC10538.1"/>
    <property type="molecule type" value="Genomic_DNA"/>
</dbReference>